<gene>
    <name evidence="8" type="ORF">B5E91_05355</name>
</gene>
<protein>
    <recommendedName>
        <fullName evidence="5">Pseudouridine synthase</fullName>
        <ecNumber evidence="5">5.4.99.-</ecNumber>
    </recommendedName>
</protein>
<dbReference type="InterPro" id="IPR050343">
    <property type="entry name" value="RsuA_PseudoU_synthase"/>
</dbReference>
<sequence>MEVIVIKDLYYALMCCNLGNVNKCKNLIKSSRIRVNNQIIKDIRYQVDIDDVIVFDGVELKWPFVYYMLNKPKGYICANHDKKYKCVIDLIDRDDCYCLGRLDIDTTGLLLITNDKTLSKRLLLPENHIDKKYYVTVKNKLTDDLIEIFNNGIIIDQKVKCKPSYLEIIDDYHCYLTINEGRYHQIKKMFLSCNNKVLELKRVMFASIHLDNNLSLGNYRKLNNQEIKQLITINNTK</sequence>
<dbReference type="EC" id="5.4.99.-" evidence="5"/>
<dbReference type="Pfam" id="PF01479">
    <property type="entry name" value="S4"/>
    <property type="match status" value="1"/>
</dbReference>
<dbReference type="SUPFAM" id="SSF55120">
    <property type="entry name" value="Pseudouridine synthase"/>
    <property type="match status" value="1"/>
</dbReference>
<dbReference type="PROSITE" id="PS50889">
    <property type="entry name" value="S4"/>
    <property type="match status" value="1"/>
</dbReference>
<dbReference type="Gene3D" id="3.30.70.1560">
    <property type="entry name" value="Alpha-L RNA-binding motif"/>
    <property type="match status" value="1"/>
</dbReference>
<dbReference type="GO" id="GO:0000455">
    <property type="term" value="P:enzyme-directed rRNA pseudouridine synthesis"/>
    <property type="evidence" value="ECO:0007669"/>
    <property type="project" value="UniProtKB-ARBA"/>
</dbReference>
<dbReference type="Pfam" id="PF00849">
    <property type="entry name" value="PseudoU_synth_2"/>
    <property type="match status" value="1"/>
</dbReference>
<dbReference type="Gene3D" id="3.30.70.580">
    <property type="entry name" value="Pseudouridine synthase I, catalytic domain, N-terminal subdomain"/>
    <property type="match status" value="1"/>
</dbReference>
<organism evidence="8 9">
    <name type="scientific">Thomasclavelia spiroformis</name>
    <dbReference type="NCBI Taxonomy" id="29348"/>
    <lineage>
        <taxon>Bacteria</taxon>
        <taxon>Bacillati</taxon>
        <taxon>Bacillota</taxon>
        <taxon>Erysipelotrichia</taxon>
        <taxon>Erysipelotrichales</taxon>
        <taxon>Coprobacillaceae</taxon>
        <taxon>Thomasclavelia</taxon>
    </lineage>
</organism>
<dbReference type="PROSITE" id="PS01149">
    <property type="entry name" value="PSI_RSU"/>
    <property type="match status" value="1"/>
</dbReference>
<reference evidence="9" key="1">
    <citation type="submission" date="2017-04" db="EMBL/GenBank/DDBJ databases">
        <title>Function of individual gut microbiota members based on whole genome sequencing of pure cultures obtained from chicken caecum.</title>
        <authorList>
            <person name="Medvecky M."/>
            <person name="Cejkova D."/>
            <person name="Polansky O."/>
            <person name="Karasova D."/>
            <person name="Kubasova T."/>
            <person name="Cizek A."/>
            <person name="Rychlik I."/>
        </authorList>
    </citation>
    <scope>NUCLEOTIDE SEQUENCE [LARGE SCALE GENOMIC DNA]</scope>
    <source>
        <strain evidence="9">An149</strain>
    </source>
</reference>
<dbReference type="PANTHER" id="PTHR47683">
    <property type="entry name" value="PSEUDOURIDINE SYNTHASE FAMILY PROTEIN-RELATED"/>
    <property type="match status" value="1"/>
</dbReference>
<dbReference type="GO" id="GO:0005829">
    <property type="term" value="C:cytosol"/>
    <property type="evidence" value="ECO:0007669"/>
    <property type="project" value="UniProtKB-ARBA"/>
</dbReference>
<keyword evidence="2 4" id="KW-0694">RNA-binding</keyword>
<evidence type="ECO:0000259" key="7">
    <source>
        <dbReference type="Pfam" id="PF01479"/>
    </source>
</evidence>
<evidence type="ECO:0000256" key="4">
    <source>
        <dbReference type="PROSITE-ProRule" id="PRU00182"/>
    </source>
</evidence>
<dbReference type="InterPro" id="IPR020094">
    <property type="entry name" value="TruA/RsuA/RluB/E/F_N"/>
</dbReference>
<dbReference type="CDD" id="cd00165">
    <property type="entry name" value="S4"/>
    <property type="match status" value="1"/>
</dbReference>
<dbReference type="NCBIfam" id="TIGR00093">
    <property type="entry name" value="pseudouridine synthase"/>
    <property type="match status" value="1"/>
</dbReference>
<dbReference type="Gene3D" id="3.10.290.10">
    <property type="entry name" value="RNA-binding S4 domain"/>
    <property type="match status" value="1"/>
</dbReference>
<comment type="similarity">
    <text evidence="1 5">Belongs to the pseudouridine synthase RsuA family.</text>
</comment>
<evidence type="ECO:0000256" key="3">
    <source>
        <dbReference type="ARBA" id="ARBA00023235"/>
    </source>
</evidence>
<dbReference type="CDD" id="cd02553">
    <property type="entry name" value="PseudoU_synth_RsuA"/>
    <property type="match status" value="1"/>
</dbReference>
<dbReference type="PANTHER" id="PTHR47683:SF4">
    <property type="entry name" value="PSEUDOURIDINE SYNTHASE"/>
    <property type="match status" value="1"/>
</dbReference>
<dbReference type="FunFam" id="3.30.70.1560:FF:000001">
    <property type="entry name" value="Pseudouridine synthase"/>
    <property type="match status" value="1"/>
</dbReference>
<evidence type="ECO:0000256" key="2">
    <source>
        <dbReference type="ARBA" id="ARBA00022884"/>
    </source>
</evidence>
<dbReference type="AlphaFoldDB" id="A0A1Y4QJW1"/>
<proteinExistence type="inferred from homology"/>
<evidence type="ECO:0000256" key="5">
    <source>
        <dbReference type="RuleBase" id="RU003887"/>
    </source>
</evidence>
<dbReference type="InterPro" id="IPR036986">
    <property type="entry name" value="S4_RNA-bd_sf"/>
</dbReference>
<dbReference type="InterPro" id="IPR018496">
    <property type="entry name" value="PsdUridine_synth_RsuA/RluB_CS"/>
</dbReference>
<accession>A0A1Y4QJW1</accession>
<dbReference type="GO" id="GO:0003723">
    <property type="term" value="F:RNA binding"/>
    <property type="evidence" value="ECO:0007669"/>
    <property type="project" value="UniProtKB-KW"/>
</dbReference>
<feature type="domain" description="Pseudouridine synthase RsuA/RluA-like" evidence="6">
    <location>
        <begin position="66"/>
        <end position="191"/>
    </location>
</feature>
<dbReference type="InterPro" id="IPR002942">
    <property type="entry name" value="S4_RNA-bd"/>
</dbReference>
<feature type="domain" description="RNA-binding S4" evidence="7">
    <location>
        <begin position="21"/>
        <end position="53"/>
    </location>
</feature>
<dbReference type="GO" id="GO:0120159">
    <property type="term" value="F:rRNA pseudouridine synthase activity"/>
    <property type="evidence" value="ECO:0007669"/>
    <property type="project" value="UniProtKB-ARBA"/>
</dbReference>
<evidence type="ECO:0000313" key="9">
    <source>
        <dbReference type="Proteomes" id="UP000196258"/>
    </source>
</evidence>
<dbReference type="Proteomes" id="UP000196258">
    <property type="component" value="Unassembled WGS sequence"/>
</dbReference>
<dbReference type="InterPro" id="IPR006145">
    <property type="entry name" value="PsdUridine_synth_RsuA/RluA"/>
</dbReference>
<dbReference type="InterPro" id="IPR042092">
    <property type="entry name" value="PsdUridine_s_RsuA/RluB/E/F_cat"/>
</dbReference>
<dbReference type="SUPFAM" id="SSF55174">
    <property type="entry name" value="Alpha-L RNA-binding motif"/>
    <property type="match status" value="1"/>
</dbReference>
<keyword evidence="3 5" id="KW-0413">Isomerase</keyword>
<dbReference type="EMBL" id="NFLB01000005">
    <property type="protein sequence ID" value="OUQ05576.1"/>
    <property type="molecule type" value="Genomic_DNA"/>
</dbReference>
<name>A0A1Y4QJW1_9FIRM</name>
<dbReference type="InterPro" id="IPR020103">
    <property type="entry name" value="PsdUridine_synth_cat_dom_sf"/>
</dbReference>
<comment type="caution">
    <text evidence="8">The sequence shown here is derived from an EMBL/GenBank/DDBJ whole genome shotgun (WGS) entry which is preliminary data.</text>
</comment>
<evidence type="ECO:0000259" key="6">
    <source>
        <dbReference type="Pfam" id="PF00849"/>
    </source>
</evidence>
<dbReference type="InterPro" id="IPR000748">
    <property type="entry name" value="PsdUridine_synth_RsuA/RluB/E/F"/>
</dbReference>
<evidence type="ECO:0000256" key="1">
    <source>
        <dbReference type="ARBA" id="ARBA00008348"/>
    </source>
</evidence>
<evidence type="ECO:0000313" key="8">
    <source>
        <dbReference type="EMBL" id="OUQ05576.1"/>
    </source>
</evidence>